<evidence type="ECO:0000256" key="11">
    <source>
        <dbReference type="ARBA" id="ARBA00052992"/>
    </source>
</evidence>
<keyword evidence="3 12" id="KW-0560">Oxidoreductase</keyword>
<feature type="binding site" evidence="12">
    <location>
        <position position="228"/>
    </location>
    <ligand>
        <name>isopentenyl diphosphate</name>
        <dbReference type="ChEBI" id="CHEBI:128769"/>
    </ligand>
</feature>
<feature type="binding site" evidence="12">
    <location>
        <position position="125"/>
    </location>
    <ligand>
        <name>dimethylallyl diphosphate</name>
        <dbReference type="ChEBI" id="CHEBI:57623"/>
    </ligand>
</feature>
<dbReference type="GO" id="GO:0019288">
    <property type="term" value="P:isopentenyl diphosphate biosynthetic process, methylerythritol 4-phosphate pathway"/>
    <property type="evidence" value="ECO:0007669"/>
    <property type="project" value="UniProtKB-UniRule"/>
</dbReference>
<evidence type="ECO:0000313" key="14">
    <source>
        <dbReference type="Proteomes" id="UP000028511"/>
    </source>
</evidence>
<keyword evidence="6 12" id="KW-0414">Isoprene biosynthesis</keyword>
<keyword evidence="2 12" id="KW-0479">Metal-binding</keyword>
<evidence type="ECO:0000256" key="10">
    <source>
        <dbReference type="ARBA" id="ARBA00051071"/>
    </source>
</evidence>
<feature type="binding site" evidence="12">
    <location>
        <position position="41"/>
    </location>
    <ligand>
        <name>isopentenyl diphosphate</name>
        <dbReference type="ChEBI" id="CHEBI:128769"/>
    </ligand>
</feature>
<comment type="caution">
    <text evidence="13">The sequence shown here is derived from an EMBL/GenBank/DDBJ whole genome shotgun (WGS) entry which is preliminary data.</text>
</comment>
<dbReference type="GO" id="GO:0016114">
    <property type="term" value="P:terpenoid biosynthetic process"/>
    <property type="evidence" value="ECO:0007669"/>
    <property type="project" value="UniProtKB-UniRule"/>
</dbReference>
<comment type="pathway">
    <text evidence="8 12">Isoprenoid biosynthesis; dimethylallyl diphosphate biosynthesis; dimethylallyl diphosphate from (2E)-4-hydroxy-3-methylbutenyl diphosphate: step 1/1.</text>
</comment>
<dbReference type="UniPathway" id="UPA00056">
    <property type="reaction ID" value="UER00097"/>
</dbReference>
<feature type="binding site" evidence="12">
    <location>
        <position position="41"/>
    </location>
    <ligand>
        <name>(2E)-4-hydroxy-3-methylbut-2-enyl diphosphate</name>
        <dbReference type="ChEBI" id="CHEBI:128753"/>
    </ligand>
</feature>
<dbReference type="PANTHER" id="PTHR30426:SF0">
    <property type="entry name" value="4-HYDROXY-3-METHYLBUT-2-ENYL DIPHOSPHATE REDUCTASE"/>
    <property type="match status" value="1"/>
</dbReference>
<dbReference type="Pfam" id="PF02401">
    <property type="entry name" value="LYTB"/>
    <property type="match status" value="1"/>
</dbReference>
<dbReference type="GO" id="GO:0005737">
    <property type="term" value="C:cytoplasm"/>
    <property type="evidence" value="ECO:0007669"/>
    <property type="project" value="UniProtKB-ARBA"/>
</dbReference>
<accession>A0A077NL00</accession>
<keyword evidence="5 12" id="KW-0411">Iron-sulfur</keyword>
<evidence type="ECO:0000256" key="9">
    <source>
        <dbReference type="ARBA" id="ARBA00047177"/>
    </source>
</evidence>
<dbReference type="Proteomes" id="UP000028511">
    <property type="component" value="Unassembled WGS sequence"/>
</dbReference>
<evidence type="ECO:0000256" key="7">
    <source>
        <dbReference type="ARBA" id="ARBA00046313"/>
    </source>
</evidence>
<dbReference type="FunFam" id="3.40.50.11270:FF:000001">
    <property type="entry name" value="4-hydroxy-3-methylbut-2-enyl diphosphate reductase"/>
    <property type="match status" value="1"/>
</dbReference>
<dbReference type="EMBL" id="CBSW010000271">
    <property type="protein sequence ID" value="CDG98977.1"/>
    <property type="molecule type" value="Genomic_DNA"/>
</dbReference>
<evidence type="ECO:0000256" key="3">
    <source>
        <dbReference type="ARBA" id="ARBA00023002"/>
    </source>
</evidence>
<proteinExistence type="inferred from homology"/>
<dbReference type="GO" id="GO:0046872">
    <property type="term" value="F:metal ion binding"/>
    <property type="evidence" value="ECO:0007669"/>
    <property type="project" value="UniProtKB-KW"/>
</dbReference>
<organism evidence="13 14">
    <name type="scientific">Xenorhabdus bovienii str. puntauvense</name>
    <dbReference type="NCBI Taxonomy" id="1398201"/>
    <lineage>
        <taxon>Bacteria</taxon>
        <taxon>Pseudomonadati</taxon>
        <taxon>Pseudomonadota</taxon>
        <taxon>Gammaproteobacteria</taxon>
        <taxon>Enterobacterales</taxon>
        <taxon>Morganellaceae</taxon>
        <taxon>Xenorhabdus</taxon>
    </lineage>
</organism>
<dbReference type="UniPathway" id="UPA00059">
    <property type="reaction ID" value="UER00105"/>
</dbReference>
<feature type="binding site" evidence="12">
    <location>
        <position position="125"/>
    </location>
    <ligand>
        <name>(2E)-4-hydroxy-3-methylbut-2-enyl diphosphate</name>
        <dbReference type="ChEBI" id="CHEBI:128753"/>
    </ligand>
</feature>
<comment type="subunit">
    <text evidence="12">Homodimer.</text>
</comment>
<dbReference type="GO" id="GO:0051745">
    <property type="term" value="F:4-hydroxy-3-methylbut-2-enyl diphosphate reductase activity"/>
    <property type="evidence" value="ECO:0007669"/>
    <property type="project" value="UniProtKB-UniRule"/>
</dbReference>
<feature type="binding site" evidence="12">
    <location>
        <position position="228"/>
    </location>
    <ligand>
        <name>dimethylallyl diphosphate</name>
        <dbReference type="ChEBI" id="CHEBI:57623"/>
    </ligand>
</feature>
<sequence length="317" mass="34686">MQILLANPRGFCAGVDRAISIVERALELYGAPIYVRHEVVHNRYVVDNLRERGAIFIEDIAEVPDGAILIFSAHGVSQAIRAEARSRNLTMLFDATCPLVTKVHMEVARASRKGKEAILIGHAGHPEVEGTMGQYNNPEGGMYLVESPADVWKLQVKDENNLCFMTQTTLSVDDTSEVIDALNARFPNIVGPRKDDICYATTNRQEAVRDLASGADVVLVVGSKNSSNSNRLAELAQRVGKPAYLIDSADDIKSEWIKGVNAIGVTAGASAPDILVQQVIERLKAFGADTVTELHGREENIVFEVPKELRVEVKEIN</sequence>
<evidence type="ECO:0000256" key="12">
    <source>
        <dbReference type="HAMAP-Rule" id="MF_00191"/>
    </source>
</evidence>
<evidence type="ECO:0000256" key="5">
    <source>
        <dbReference type="ARBA" id="ARBA00023014"/>
    </source>
</evidence>
<keyword evidence="4 12" id="KW-0408">Iron</keyword>
<name>A0A077NL00_XENBV</name>
<dbReference type="NCBIfam" id="NF002190">
    <property type="entry name" value="PRK01045.1-4"/>
    <property type="match status" value="1"/>
</dbReference>
<protein>
    <recommendedName>
        <fullName evidence="9 12">4-hydroxy-3-methylbut-2-enyl diphosphate reductase</fullName>
        <shortName evidence="12">HMBPP reductase</shortName>
        <ecNumber evidence="9 12">1.17.7.4</ecNumber>
    </recommendedName>
</protein>
<dbReference type="HOGENOM" id="CLU_027486_1_0_6"/>
<dbReference type="Gene3D" id="3.40.1010.20">
    <property type="entry name" value="4-hydroxy-3-methylbut-2-enyl diphosphate reductase, catalytic domain"/>
    <property type="match status" value="2"/>
</dbReference>
<feature type="active site" description="Proton donor" evidence="12">
    <location>
        <position position="127"/>
    </location>
</feature>
<dbReference type="InterPro" id="IPR003451">
    <property type="entry name" value="LytB/IspH"/>
</dbReference>
<feature type="binding site" evidence="12">
    <location>
        <position position="227"/>
    </location>
    <ligand>
        <name>isopentenyl diphosphate</name>
        <dbReference type="ChEBI" id="CHEBI:128769"/>
    </ligand>
</feature>
<feature type="binding site" evidence="12">
    <location>
        <position position="168"/>
    </location>
    <ligand>
        <name>(2E)-4-hydroxy-3-methylbut-2-enyl diphosphate</name>
        <dbReference type="ChEBI" id="CHEBI:128753"/>
    </ligand>
</feature>
<evidence type="ECO:0000256" key="4">
    <source>
        <dbReference type="ARBA" id="ARBA00023004"/>
    </source>
</evidence>
<feature type="binding site" evidence="12">
    <location>
        <position position="74"/>
    </location>
    <ligand>
        <name>(2E)-4-hydroxy-3-methylbut-2-enyl diphosphate</name>
        <dbReference type="ChEBI" id="CHEBI:128753"/>
    </ligand>
</feature>
<comment type="pathway">
    <text evidence="7 12">Isoprenoid biosynthesis; isopentenyl diphosphate biosynthesis via DXP pathway; isopentenyl diphosphate from 1-deoxy-D-xylulose 5-phosphate: step 6/6.</text>
</comment>
<comment type="cofactor">
    <cofactor evidence="12">
        <name>[4Fe-4S] cluster</name>
        <dbReference type="ChEBI" id="CHEBI:49883"/>
    </cofactor>
    <text evidence="12">Binds 1 [4Fe-4S] cluster per subunit.</text>
</comment>
<dbReference type="GO" id="GO:0050992">
    <property type="term" value="P:dimethylallyl diphosphate biosynthetic process"/>
    <property type="evidence" value="ECO:0007669"/>
    <property type="project" value="UniProtKB-UniRule"/>
</dbReference>
<evidence type="ECO:0000313" key="13">
    <source>
        <dbReference type="EMBL" id="CDG98977.1"/>
    </source>
</evidence>
<feature type="binding site" evidence="12">
    <location>
        <position position="270"/>
    </location>
    <ligand>
        <name>dimethylallyl diphosphate</name>
        <dbReference type="ChEBI" id="CHEBI:57623"/>
    </ligand>
</feature>
<feature type="binding site" evidence="12">
    <location>
        <position position="227"/>
    </location>
    <ligand>
        <name>dimethylallyl diphosphate</name>
        <dbReference type="ChEBI" id="CHEBI:57623"/>
    </ligand>
</feature>
<feature type="binding site" evidence="12">
    <location>
        <position position="226"/>
    </location>
    <ligand>
        <name>(2E)-4-hydroxy-3-methylbut-2-enyl diphosphate</name>
        <dbReference type="ChEBI" id="CHEBI:128753"/>
    </ligand>
</feature>
<feature type="binding site" evidence="12">
    <location>
        <position position="12"/>
    </location>
    <ligand>
        <name>[4Fe-4S] cluster</name>
        <dbReference type="ChEBI" id="CHEBI:49883"/>
    </ligand>
</feature>
<comment type="catalytic activity">
    <reaction evidence="10 12">
        <text>isopentenyl diphosphate + 2 oxidized [2Fe-2S]-[ferredoxin] + H2O = (2E)-4-hydroxy-3-methylbut-2-enyl diphosphate + 2 reduced [2Fe-2S]-[ferredoxin] + 2 H(+)</text>
        <dbReference type="Rhea" id="RHEA:24488"/>
        <dbReference type="Rhea" id="RHEA-COMP:10000"/>
        <dbReference type="Rhea" id="RHEA-COMP:10001"/>
        <dbReference type="ChEBI" id="CHEBI:15377"/>
        <dbReference type="ChEBI" id="CHEBI:15378"/>
        <dbReference type="ChEBI" id="CHEBI:33737"/>
        <dbReference type="ChEBI" id="CHEBI:33738"/>
        <dbReference type="ChEBI" id="CHEBI:128753"/>
        <dbReference type="ChEBI" id="CHEBI:128769"/>
        <dbReference type="EC" id="1.17.7.4"/>
    </reaction>
</comment>
<evidence type="ECO:0000256" key="2">
    <source>
        <dbReference type="ARBA" id="ARBA00022723"/>
    </source>
</evidence>
<comment type="catalytic activity">
    <reaction evidence="11 12">
        <text>dimethylallyl diphosphate + 2 oxidized [2Fe-2S]-[ferredoxin] + H2O = (2E)-4-hydroxy-3-methylbut-2-enyl diphosphate + 2 reduced [2Fe-2S]-[ferredoxin] + 2 H(+)</text>
        <dbReference type="Rhea" id="RHEA:24825"/>
        <dbReference type="Rhea" id="RHEA-COMP:10000"/>
        <dbReference type="Rhea" id="RHEA-COMP:10001"/>
        <dbReference type="ChEBI" id="CHEBI:15377"/>
        <dbReference type="ChEBI" id="CHEBI:15378"/>
        <dbReference type="ChEBI" id="CHEBI:33737"/>
        <dbReference type="ChEBI" id="CHEBI:33738"/>
        <dbReference type="ChEBI" id="CHEBI:57623"/>
        <dbReference type="ChEBI" id="CHEBI:128753"/>
        <dbReference type="EC" id="1.17.7.4"/>
    </reaction>
</comment>
<feature type="binding site" evidence="12">
    <location>
        <position position="74"/>
    </location>
    <ligand>
        <name>dimethylallyl diphosphate</name>
        <dbReference type="ChEBI" id="CHEBI:57623"/>
    </ligand>
</feature>
<feature type="binding site" evidence="12">
    <location>
        <position position="270"/>
    </location>
    <ligand>
        <name>(2E)-4-hydroxy-3-methylbut-2-enyl diphosphate</name>
        <dbReference type="ChEBI" id="CHEBI:128753"/>
    </ligand>
</feature>
<dbReference type="HAMAP" id="MF_00191">
    <property type="entry name" value="IspH"/>
    <property type="match status" value="1"/>
</dbReference>
<dbReference type="AlphaFoldDB" id="A0A077NL00"/>
<dbReference type="RefSeq" id="WP_038213742.1">
    <property type="nucleotide sequence ID" value="NZ_CAWLWN010000062.1"/>
</dbReference>
<evidence type="ECO:0000256" key="8">
    <source>
        <dbReference type="ARBA" id="ARBA00046314"/>
    </source>
</evidence>
<feature type="binding site" evidence="12">
    <location>
        <position position="226"/>
    </location>
    <ligand>
        <name>dimethylallyl diphosphate</name>
        <dbReference type="ChEBI" id="CHEBI:57623"/>
    </ligand>
</feature>
<reference evidence="13" key="1">
    <citation type="submission" date="2013-07" db="EMBL/GenBank/DDBJ databases">
        <title>Sub-species coevolution in mutualistic symbiosis.</title>
        <authorList>
            <person name="Murfin K."/>
            <person name="Klassen J."/>
            <person name="Lee M."/>
            <person name="Forst S."/>
            <person name="Stock P."/>
            <person name="Goodrich-Blair H."/>
        </authorList>
    </citation>
    <scope>NUCLEOTIDE SEQUENCE [LARGE SCALE GENOMIC DNA]</scope>
    <source>
        <strain evidence="13">Puntauvense</strain>
    </source>
</reference>
<keyword evidence="1 12" id="KW-0004">4Fe-4S</keyword>
<feature type="binding site" evidence="12">
    <location>
        <position position="198"/>
    </location>
    <ligand>
        <name>[4Fe-4S] cluster</name>
        <dbReference type="ChEBI" id="CHEBI:49883"/>
    </ligand>
</feature>
<feature type="binding site" evidence="12">
    <location>
        <position position="226"/>
    </location>
    <ligand>
        <name>isopentenyl diphosphate</name>
        <dbReference type="ChEBI" id="CHEBI:128769"/>
    </ligand>
</feature>
<dbReference type="EC" id="1.17.7.4" evidence="9 12"/>
<evidence type="ECO:0000256" key="1">
    <source>
        <dbReference type="ARBA" id="ARBA00022485"/>
    </source>
</evidence>
<dbReference type="PANTHER" id="PTHR30426">
    <property type="entry name" value="4-HYDROXY-3-METHYLBUT-2-ENYL DIPHOSPHATE REDUCTASE"/>
    <property type="match status" value="1"/>
</dbReference>
<dbReference type="CDD" id="cd13944">
    <property type="entry name" value="lytB_ispH"/>
    <property type="match status" value="1"/>
</dbReference>
<gene>
    <name evidence="12 13" type="primary">ispH</name>
    <name evidence="13" type="ORF">XBP1_650059</name>
</gene>
<feature type="binding site" evidence="12">
    <location>
        <position position="227"/>
    </location>
    <ligand>
        <name>(2E)-4-hydroxy-3-methylbut-2-enyl diphosphate</name>
        <dbReference type="ChEBI" id="CHEBI:128753"/>
    </ligand>
</feature>
<comment type="similarity">
    <text evidence="12">Belongs to the IspH family.</text>
</comment>
<feature type="binding site" evidence="12">
    <location>
        <position position="228"/>
    </location>
    <ligand>
        <name>(2E)-4-hydroxy-3-methylbut-2-enyl diphosphate</name>
        <dbReference type="ChEBI" id="CHEBI:128753"/>
    </ligand>
</feature>
<dbReference type="GO" id="GO:0051539">
    <property type="term" value="F:4 iron, 4 sulfur cluster binding"/>
    <property type="evidence" value="ECO:0007669"/>
    <property type="project" value="UniProtKB-UniRule"/>
</dbReference>
<evidence type="ECO:0000256" key="6">
    <source>
        <dbReference type="ARBA" id="ARBA00023229"/>
    </source>
</evidence>
<dbReference type="NCBIfam" id="NF002188">
    <property type="entry name" value="PRK01045.1-2"/>
    <property type="match status" value="1"/>
</dbReference>
<feature type="binding site" evidence="12">
    <location>
        <position position="74"/>
    </location>
    <ligand>
        <name>isopentenyl diphosphate</name>
        <dbReference type="ChEBI" id="CHEBI:128769"/>
    </ligand>
</feature>
<dbReference type="Gene3D" id="3.40.50.11270">
    <property type="match status" value="1"/>
</dbReference>
<feature type="binding site" evidence="12">
    <location>
        <position position="270"/>
    </location>
    <ligand>
        <name>isopentenyl diphosphate</name>
        <dbReference type="ChEBI" id="CHEBI:128769"/>
    </ligand>
</feature>
<dbReference type="NCBIfam" id="TIGR00216">
    <property type="entry name" value="ispH_lytB"/>
    <property type="match status" value="1"/>
</dbReference>
<feature type="binding site" evidence="12">
    <location>
        <position position="125"/>
    </location>
    <ligand>
        <name>isopentenyl diphosphate</name>
        <dbReference type="ChEBI" id="CHEBI:128769"/>
    </ligand>
</feature>
<comment type="function">
    <text evidence="12">Catalyzes the conversion of 1-hydroxy-2-methyl-2-(E)-butenyl 4-diphosphate (HMBPP) into a mixture of isopentenyl diphosphate (IPP) and dimethylallyl diphosphate (DMAPP). Acts in the terminal step of the DOXP/MEP pathway for isoprenoid precursor biosynthesis.</text>
</comment>
<feature type="binding site" evidence="12">
    <location>
        <position position="41"/>
    </location>
    <ligand>
        <name>dimethylallyl diphosphate</name>
        <dbReference type="ChEBI" id="CHEBI:57623"/>
    </ligand>
</feature>
<feature type="binding site" evidence="12">
    <location>
        <position position="97"/>
    </location>
    <ligand>
        <name>[4Fe-4S] cluster</name>
        <dbReference type="ChEBI" id="CHEBI:49883"/>
    </ligand>
</feature>